<comment type="subcellular location">
    <subcellularLocation>
        <location evidence="1">Secreted</location>
    </subcellularLocation>
</comment>
<evidence type="ECO:0000256" key="4">
    <source>
        <dbReference type="SAM" id="SignalP"/>
    </source>
</evidence>
<dbReference type="InterPro" id="IPR036728">
    <property type="entry name" value="PBP_GOBP_sf"/>
</dbReference>
<keyword evidence="4" id="KW-0732">Signal</keyword>
<dbReference type="PANTHER" id="PTHR21066">
    <property type="entry name" value="ODORANT-BINDING PROTEIN 59A-RELATED"/>
    <property type="match status" value="1"/>
</dbReference>
<reference evidence="5" key="2">
    <citation type="submission" date="2023-05" db="EMBL/GenBank/DDBJ databases">
        <authorList>
            <person name="Fouks B."/>
        </authorList>
    </citation>
    <scope>NUCLEOTIDE SEQUENCE</scope>
    <source>
        <strain evidence="5">Stay&amp;Tobe</strain>
        <tissue evidence="5">Testes</tissue>
    </source>
</reference>
<comment type="caution">
    <text evidence="5">The sequence shown here is derived from an EMBL/GenBank/DDBJ whole genome shotgun (WGS) entry which is preliminary data.</text>
</comment>
<reference evidence="5" key="1">
    <citation type="journal article" date="2023" name="IScience">
        <title>Live-bearing cockroach genome reveals convergent evolutionary mechanisms linked to viviparity in insects and beyond.</title>
        <authorList>
            <person name="Fouks B."/>
            <person name="Harrison M.C."/>
            <person name="Mikhailova A.A."/>
            <person name="Marchal E."/>
            <person name="English S."/>
            <person name="Carruthers M."/>
            <person name="Jennings E.C."/>
            <person name="Chiamaka E.L."/>
            <person name="Frigard R.A."/>
            <person name="Pippel M."/>
            <person name="Attardo G.M."/>
            <person name="Benoit J.B."/>
            <person name="Bornberg-Bauer E."/>
            <person name="Tobe S.S."/>
        </authorList>
    </citation>
    <scope>NUCLEOTIDE SEQUENCE</scope>
    <source>
        <strain evidence="5">Stay&amp;Tobe</strain>
    </source>
</reference>
<evidence type="ECO:0000256" key="1">
    <source>
        <dbReference type="ARBA" id="ARBA00004613"/>
    </source>
</evidence>
<dbReference type="GO" id="GO:0005576">
    <property type="term" value="C:extracellular region"/>
    <property type="evidence" value="ECO:0007669"/>
    <property type="project" value="UniProtKB-SubCell"/>
</dbReference>
<dbReference type="AlphaFoldDB" id="A0AAD7ZZB2"/>
<dbReference type="Proteomes" id="UP001233999">
    <property type="component" value="Unassembled WGS sequence"/>
</dbReference>
<feature type="signal peptide" evidence="4">
    <location>
        <begin position="1"/>
        <end position="15"/>
    </location>
</feature>
<feature type="chain" id="PRO_5042232474" evidence="4">
    <location>
        <begin position="16"/>
        <end position="167"/>
    </location>
</feature>
<dbReference type="InterPro" id="IPR006170">
    <property type="entry name" value="PBP/GOBP"/>
</dbReference>
<keyword evidence="3" id="KW-0964">Secreted</keyword>
<evidence type="ECO:0000313" key="5">
    <source>
        <dbReference type="EMBL" id="KAJ9589533.1"/>
    </source>
</evidence>
<evidence type="ECO:0000313" key="6">
    <source>
        <dbReference type="Proteomes" id="UP001233999"/>
    </source>
</evidence>
<feature type="non-terminal residue" evidence="5">
    <location>
        <position position="1"/>
    </location>
</feature>
<dbReference type="EMBL" id="JASPKZ010004935">
    <property type="protein sequence ID" value="KAJ9589533.1"/>
    <property type="molecule type" value="Genomic_DNA"/>
</dbReference>
<keyword evidence="6" id="KW-1185">Reference proteome</keyword>
<evidence type="ECO:0000256" key="3">
    <source>
        <dbReference type="ARBA" id="ARBA00022525"/>
    </source>
</evidence>
<dbReference type="Gene3D" id="1.10.238.270">
    <property type="match status" value="1"/>
</dbReference>
<evidence type="ECO:0000256" key="2">
    <source>
        <dbReference type="ARBA" id="ARBA00008098"/>
    </source>
</evidence>
<accession>A0AAD7ZZB2</accession>
<gene>
    <name evidence="5" type="ORF">L9F63_017282</name>
</gene>
<comment type="similarity">
    <text evidence="2">Belongs to the PBP/GOBP family.</text>
</comment>
<dbReference type="Pfam" id="PF01395">
    <property type="entry name" value="PBP_GOBP"/>
    <property type="match status" value="1"/>
</dbReference>
<dbReference type="PANTHER" id="PTHR21066:SF9">
    <property type="entry name" value="ODORANT-BINDING PROTEIN 59A"/>
    <property type="match status" value="1"/>
</dbReference>
<name>A0AAD7ZZB2_DIPPU</name>
<organism evidence="5 6">
    <name type="scientific">Diploptera punctata</name>
    <name type="common">Pacific beetle cockroach</name>
    <dbReference type="NCBI Taxonomy" id="6984"/>
    <lineage>
        <taxon>Eukaryota</taxon>
        <taxon>Metazoa</taxon>
        <taxon>Ecdysozoa</taxon>
        <taxon>Arthropoda</taxon>
        <taxon>Hexapoda</taxon>
        <taxon>Insecta</taxon>
        <taxon>Pterygota</taxon>
        <taxon>Neoptera</taxon>
        <taxon>Polyneoptera</taxon>
        <taxon>Dictyoptera</taxon>
        <taxon>Blattodea</taxon>
        <taxon>Blaberoidea</taxon>
        <taxon>Blaberidae</taxon>
        <taxon>Diplopterinae</taxon>
        <taxon>Diploptera</taxon>
    </lineage>
</organism>
<dbReference type="InterPro" id="IPR052295">
    <property type="entry name" value="Odorant-binding_protein"/>
</dbReference>
<proteinExistence type="inferred from homology"/>
<protein>
    <submittedName>
        <fullName evidence="5">Uncharacterized protein</fullName>
    </submittedName>
</protein>
<dbReference type="GO" id="GO:0005549">
    <property type="term" value="F:odorant binding"/>
    <property type="evidence" value="ECO:0007669"/>
    <property type="project" value="InterPro"/>
</dbReference>
<sequence length="167" mass="19232">MEFYALLVLLSAVSADNFQPVNFVYEHTVEKQFMQATLNRTRREESDIPNCCGKKSFSLDHLVNDLKNCASHFTKKGADQRWIQDLYCTAMCLTKSYGIVDDDGEIYDIKLKEFVQESFDEEIEDVIDEAVDKCIEQANEKSPKGCKSKCDTRPVYVYLCVIKEIIE</sequence>
<dbReference type="SUPFAM" id="SSF47565">
    <property type="entry name" value="Insect pheromone/odorant-binding proteins"/>
    <property type="match status" value="1"/>
</dbReference>